<feature type="transmembrane region" description="Helical" evidence="2">
    <location>
        <begin position="7"/>
        <end position="27"/>
    </location>
</feature>
<evidence type="ECO:0000313" key="4">
    <source>
        <dbReference type="EMBL" id="SHH88872.1"/>
    </source>
</evidence>
<dbReference type="Gene3D" id="2.20.230.10">
    <property type="entry name" value="Resuscitation-promoting factor rpfb"/>
    <property type="match status" value="1"/>
</dbReference>
<keyword evidence="1" id="KW-0732">Signal</keyword>
<dbReference type="EMBL" id="FQXP01000006">
    <property type="protein sequence ID" value="SHH88872.1"/>
    <property type="molecule type" value="Genomic_DNA"/>
</dbReference>
<organism evidence="4 5">
    <name type="scientific">Clostridium collagenovorans DSM 3089</name>
    <dbReference type="NCBI Taxonomy" id="1121306"/>
    <lineage>
        <taxon>Bacteria</taxon>
        <taxon>Bacillati</taxon>
        <taxon>Bacillota</taxon>
        <taxon>Clostridia</taxon>
        <taxon>Eubacteriales</taxon>
        <taxon>Clostridiaceae</taxon>
        <taxon>Clostridium</taxon>
    </lineage>
</organism>
<evidence type="ECO:0000256" key="2">
    <source>
        <dbReference type="SAM" id="Phobius"/>
    </source>
</evidence>
<dbReference type="PANTHER" id="PTHR35788:SF1">
    <property type="entry name" value="EXPORTED PROTEIN"/>
    <property type="match status" value="1"/>
</dbReference>
<dbReference type="AlphaFoldDB" id="A0A1M5WN99"/>
<dbReference type="Pfam" id="PF07501">
    <property type="entry name" value="G5"/>
    <property type="match status" value="1"/>
</dbReference>
<name>A0A1M5WN99_9CLOT</name>
<keyword evidence="2" id="KW-1133">Transmembrane helix</keyword>
<dbReference type="InterPro" id="IPR052913">
    <property type="entry name" value="Glycopeptide_resist_protein"/>
</dbReference>
<gene>
    <name evidence="4" type="ORF">SAMN02745196_01748</name>
</gene>
<keyword evidence="2" id="KW-0472">Membrane</keyword>
<dbReference type="PROSITE" id="PS51109">
    <property type="entry name" value="G5"/>
    <property type="match status" value="1"/>
</dbReference>
<dbReference type="Proteomes" id="UP000184526">
    <property type="component" value="Unassembled WGS sequence"/>
</dbReference>
<dbReference type="PANTHER" id="PTHR35788">
    <property type="entry name" value="EXPORTED PROTEIN-RELATED"/>
    <property type="match status" value="1"/>
</dbReference>
<dbReference type="Pfam" id="PF12229">
    <property type="entry name" value="PG_binding_4"/>
    <property type="match status" value="1"/>
</dbReference>
<protein>
    <submittedName>
        <fullName evidence="4">Vancomycin resistance protein YoaR, contains peptidoglycan-binding and VanW domains</fullName>
    </submittedName>
</protein>
<evidence type="ECO:0000313" key="5">
    <source>
        <dbReference type="Proteomes" id="UP000184526"/>
    </source>
</evidence>
<evidence type="ECO:0000259" key="3">
    <source>
        <dbReference type="PROSITE" id="PS51109"/>
    </source>
</evidence>
<dbReference type="InterPro" id="IPR022029">
    <property type="entry name" value="YoaR-like_PG-bd"/>
</dbReference>
<feature type="domain" description="G5" evidence="3">
    <location>
        <begin position="371"/>
        <end position="449"/>
    </location>
</feature>
<keyword evidence="2" id="KW-0812">Transmembrane</keyword>
<proteinExistence type="predicted"/>
<dbReference type="InterPro" id="IPR011098">
    <property type="entry name" value="G5_dom"/>
</dbReference>
<dbReference type="InterPro" id="IPR007391">
    <property type="entry name" value="Vancomycin_resist_VanW"/>
</dbReference>
<evidence type="ECO:0000256" key="1">
    <source>
        <dbReference type="ARBA" id="ARBA00022729"/>
    </source>
</evidence>
<sequence length="449" mass="49715">MKKAKSSTILISVFAIILLIGASYFIYLNYVDNKYSTLIYPGVSIESLDLSGLSKTEAADKIKSSFIEPLEEKKIVINTPIKSYELSYDDISASLNTDEALDKAFNYAKDLSLIKRVNLINSHPAYSIDINFNFDSTPVDNLVATIEGETNRESSNAVLNRVSYGNFSVTPSVTSLTLRRDELKDLILSKISRNAEQEVSIEAPITEEAPEITTDTLNKVNSKISSYTTKMDNVAGRNHNIALSTSYIQGTLLLPGQEFSFNNVVGNTTPDKGYKPANVIVDNKIKEDYGGGICQVSSTLFNSVIRAGIPATEIHHHTLPSCYVPLGLDVTIDYGNADYKFVNTLDSPIYIEGYTTPSSVTFEVFSDSSLLDKSYDFESKTVETIPLKTENVYDATLAKGSNKIEVIGTPGYRVEVYKLIKDGNGNVVNRELSYKHFYEPVTRVIKYNK</sequence>
<dbReference type="RefSeq" id="WP_072831645.1">
    <property type="nucleotide sequence ID" value="NZ_FQXP01000006.1"/>
</dbReference>
<keyword evidence="5" id="KW-1185">Reference proteome</keyword>
<accession>A0A1M5WN99</accession>
<dbReference type="Pfam" id="PF04294">
    <property type="entry name" value="VanW"/>
    <property type="match status" value="1"/>
</dbReference>
<reference evidence="4 5" key="1">
    <citation type="submission" date="2016-11" db="EMBL/GenBank/DDBJ databases">
        <authorList>
            <person name="Jaros S."/>
            <person name="Januszkiewicz K."/>
            <person name="Wedrychowicz H."/>
        </authorList>
    </citation>
    <scope>NUCLEOTIDE SEQUENCE [LARGE SCALE GENOMIC DNA]</scope>
    <source>
        <strain evidence="4 5">DSM 3089</strain>
    </source>
</reference>
<dbReference type="SMART" id="SM01208">
    <property type="entry name" value="G5"/>
    <property type="match status" value="1"/>
</dbReference>